<dbReference type="Gene3D" id="3.40.30.10">
    <property type="entry name" value="Glutaredoxin"/>
    <property type="match status" value="1"/>
</dbReference>
<dbReference type="PROSITE" id="PS51352">
    <property type="entry name" value="THIOREDOXIN_2"/>
    <property type="match status" value="1"/>
</dbReference>
<dbReference type="STRING" id="405671.SAMN05421827_102234"/>
<evidence type="ECO:0000313" key="3">
    <source>
        <dbReference type="Proteomes" id="UP000199643"/>
    </source>
</evidence>
<keyword evidence="3" id="KW-1185">Reference proteome</keyword>
<dbReference type="InterPro" id="IPR036249">
    <property type="entry name" value="Thioredoxin-like_sf"/>
</dbReference>
<dbReference type="PANTHER" id="PTHR42852">
    <property type="entry name" value="THIOL:DISULFIDE INTERCHANGE PROTEIN DSBE"/>
    <property type="match status" value="1"/>
</dbReference>
<name>A0A1G7QCM5_9SPHI</name>
<sequence length="432" mass="49514">MALLCLKFYVNGQENKPVDVTSKGIQIGQTVPDITINNIHNYKTKTAKISDFKGKLLILDFWATWCSPCVAMIPRMDSLQKKFGDKVQFLSVTYQSEKEVLPFLEKLEKRDGMKYTIPLVNAENELHKLFPHVYLPHYVWIDVKGNVSAITSHREINEIEIHNFFLKGNVAEHKRDEYLPYDLKQSFASNLNGSQLETSYSSTLTKYIKGLTPLSDVSTDEAGTKKIIVLNGSLMGLYRTSLRDKFIMAKNRVIMETVDSNLLNTRFKGAEYLNWLNKGNGFCYELKVEPALAKDIYGFMRDDLNRLFPKYKAVIETRNKEVYVLRRTSKVDKIKTKGEPYLATFNLNGCKMVNTYLIQFISELNKIYQQRSPYPIIDGTGYMEKVDIELEANLSDISSINKAIKRYDLLLEKSIAPIEVLVIKDTSVLTAK</sequence>
<dbReference type="EMBL" id="FNCH01000002">
    <property type="protein sequence ID" value="SDF95350.1"/>
    <property type="molecule type" value="Genomic_DNA"/>
</dbReference>
<dbReference type="Proteomes" id="UP000199643">
    <property type="component" value="Unassembled WGS sequence"/>
</dbReference>
<keyword evidence="2" id="KW-0413">Isomerase</keyword>
<accession>A0A1G7QCM5</accession>
<dbReference type="AlphaFoldDB" id="A0A1G7QCM5"/>
<protein>
    <submittedName>
        <fullName evidence="2">Thiol-disulfide isomerase or thioredoxin</fullName>
    </submittedName>
</protein>
<dbReference type="SUPFAM" id="SSF52833">
    <property type="entry name" value="Thioredoxin-like"/>
    <property type="match status" value="1"/>
</dbReference>
<feature type="domain" description="Thioredoxin" evidence="1">
    <location>
        <begin position="25"/>
        <end position="171"/>
    </location>
</feature>
<dbReference type="GO" id="GO:0016491">
    <property type="term" value="F:oxidoreductase activity"/>
    <property type="evidence" value="ECO:0007669"/>
    <property type="project" value="InterPro"/>
</dbReference>
<organism evidence="2 3">
    <name type="scientific">Pedobacter terrae</name>
    <dbReference type="NCBI Taxonomy" id="405671"/>
    <lineage>
        <taxon>Bacteria</taxon>
        <taxon>Pseudomonadati</taxon>
        <taxon>Bacteroidota</taxon>
        <taxon>Sphingobacteriia</taxon>
        <taxon>Sphingobacteriales</taxon>
        <taxon>Sphingobacteriaceae</taxon>
        <taxon>Pedobacter</taxon>
    </lineage>
</organism>
<proteinExistence type="predicted"/>
<dbReference type="Pfam" id="PF00578">
    <property type="entry name" value="AhpC-TSA"/>
    <property type="match status" value="1"/>
</dbReference>
<dbReference type="CDD" id="cd02966">
    <property type="entry name" value="TlpA_like_family"/>
    <property type="match status" value="1"/>
</dbReference>
<reference evidence="3" key="1">
    <citation type="submission" date="2016-10" db="EMBL/GenBank/DDBJ databases">
        <authorList>
            <person name="Varghese N."/>
            <person name="Submissions S."/>
        </authorList>
    </citation>
    <scope>NUCLEOTIDE SEQUENCE [LARGE SCALE GENOMIC DNA]</scope>
    <source>
        <strain evidence="3">DSM 17933</strain>
    </source>
</reference>
<evidence type="ECO:0000313" key="2">
    <source>
        <dbReference type="EMBL" id="SDF95350.1"/>
    </source>
</evidence>
<gene>
    <name evidence="2" type="ORF">SAMN05421827_102234</name>
</gene>
<dbReference type="GO" id="GO:0016209">
    <property type="term" value="F:antioxidant activity"/>
    <property type="evidence" value="ECO:0007669"/>
    <property type="project" value="InterPro"/>
</dbReference>
<evidence type="ECO:0000259" key="1">
    <source>
        <dbReference type="PROSITE" id="PS51352"/>
    </source>
</evidence>
<dbReference type="PANTHER" id="PTHR42852:SF13">
    <property type="entry name" value="PROTEIN DIPZ"/>
    <property type="match status" value="1"/>
</dbReference>
<dbReference type="InterPro" id="IPR050553">
    <property type="entry name" value="Thioredoxin_ResA/DsbE_sf"/>
</dbReference>
<dbReference type="InterPro" id="IPR000866">
    <property type="entry name" value="AhpC/TSA"/>
</dbReference>
<dbReference type="GO" id="GO:0016853">
    <property type="term" value="F:isomerase activity"/>
    <property type="evidence" value="ECO:0007669"/>
    <property type="project" value="UniProtKB-KW"/>
</dbReference>
<dbReference type="InterPro" id="IPR013766">
    <property type="entry name" value="Thioredoxin_domain"/>
</dbReference>